<dbReference type="Proteomes" id="UP000265520">
    <property type="component" value="Unassembled WGS sequence"/>
</dbReference>
<dbReference type="GO" id="GO:0005737">
    <property type="term" value="C:cytoplasm"/>
    <property type="evidence" value="ECO:0007669"/>
    <property type="project" value="TreeGrafter"/>
</dbReference>
<dbReference type="AlphaFoldDB" id="A0A392RGR7"/>
<dbReference type="InterPro" id="IPR034505">
    <property type="entry name" value="Coproporphyrinogen-III_oxidase"/>
</dbReference>
<protein>
    <submittedName>
        <fullName evidence="1">Radical S-adenosyl methionine domain-containing protein</fullName>
    </submittedName>
</protein>
<evidence type="ECO:0000313" key="2">
    <source>
        <dbReference type="Proteomes" id="UP000265520"/>
    </source>
</evidence>
<organism evidence="1 2">
    <name type="scientific">Trifolium medium</name>
    <dbReference type="NCBI Taxonomy" id="97028"/>
    <lineage>
        <taxon>Eukaryota</taxon>
        <taxon>Viridiplantae</taxon>
        <taxon>Streptophyta</taxon>
        <taxon>Embryophyta</taxon>
        <taxon>Tracheophyta</taxon>
        <taxon>Spermatophyta</taxon>
        <taxon>Magnoliopsida</taxon>
        <taxon>eudicotyledons</taxon>
        <taxon>Gunneridae</taxon>
        <taxon>Pentapetalae</taxon>
        <taxon>rosids</taxon>
        <taxon>fabids</taxon>
        <taxon>Fabales</taxon>
        <taxon>Fabaceae</taxon>
        <taxon>Papilionoideae</taxon>
        <taxon>50 kb inversion clade</taxon>
        <taxon>NPAAA clade</taxon>
        <taxon>Hologalegina</taxon>
        <taxon>IRL clade</taxon>
        <taxon>Trifolieae</taxon>
        <taxon>Trifolium</taxon>
    </lineage>
</organism>
<reference evidence="1 2" key="1">
    <citation type="journal article" date="2018" name="Front. Plant Sci.">
        <title>Red Clover (Trifolium pratense) and Zigzag Clover (T. medium) - A Picture of Genomic Similarities and Differences.</title>
        <authorList>
            <person name="Dluhosova J."/>
            <person name="Istvanek J."/>
            <person name="Nedelnik J."/>
            <person name="Repkova J."/>
        </authorList>
    </citation>
    <scope>NUCLEOTIDE SEQUENCE [LARGE SCALE GENOMIC DNA]</scope>
    <source>
        <strain evidence="2">cv. 10/8</strain>
        <tissue evidence="1">Leaf</tissue>
    </source>
</reference>
<name>A0A392RGR7_9FABA</name>
<keyword evidence="2" id="KW-1185">Reference proteome</keyword>
<comment type="caution">
    <text evidence="1">The sequence shown here is derived from an EMBL/GenBank/DDBJ whole genome shotgun (WGS) entry which is preliminary data.</text>
</comment>
<evidence type="ECO:0000313" key="1">
    <source>
        <dbReference type="EMBL" id="MCI35332.1"/>
    </source>
</evidence>
<dbReference type="PANTHER" id="PTHR13932:SF5">
    <property type="entry name" value="RADICAL S-ADENOSYL METHIONINE DOMAIN-CONTAINING PROTEIN 1, MITOCHONDRIAL"/>
    <property type="match status" value="1"/>
</dbReference>
<sequence length="108" mass="12391">MLSLRTARGLDLKRFQESFGSSLVLSLLEVYKPYVESGHVVFLDEQRRTIRIDDINNSLLYETNSERRVAYMRLSDPNGFLLSNELISLAFGVIDSWKDYPSALQEAT</sequence>
<dbReference type="GO" id="GO:0006779">
    <property type="term" value="P:porphyrin-containing compound biosynthetic process"/>
    <property type="evidence" value="ECO:0007669"/>
    <property type="project" value="TreeGrafter"/>
</dbReference>
<accession>A0A392RGR7</accession>
<dbReference type="GO" id="GO:0051539">
    <property type="term" value="F:4 iron, 4 sulfur cluster binding"/>
    <property type="evidence" value="ECO:0007669"/>
    <property type="project" value="TreeGrafter"/>
</dbReference>
<dbReference type="EMBL" id="LXQA010222359">
    <property type="protein sequence ID" value="MCI35332.1"/>
    <property type="molecule type" value="Genomic_DNA"/>
</dbReference>
<dbReference type="PANTHER" id="PTHR13932">
    <property type="entry name" value="COPROPORPHYRINIGEN III OXIDASE"/>
    <property type="match status" value="1"/>
</dbReference>
<proteinExistence type="predicted"/>